<dbReference type="Proteomes" id="UP000239772">
    <property type="component" value="Unassembled WGS sequence"/>
</dbReference>
<evidence type="ECO:0000256" key="1">
    <source>
        <dbReference type="ARBA" id="ARBA00008791"/>
    </source>
</evidence>
<evidence type="ECO:0000256" key="2">
    <source>
        <dbReference type="PIRNR" id="PIRNR006276"/>
    </source>
</evidence>
<dbReference type="PANTHER" id="PTHR46268">
    <property type="entry name" value="STRESS RESPONSE PROTEIN NHAX"/>
    <property type="match status" value="1"/>
</dbReference>
<dbReference type="GO" id="GO:0005737">
    <property type="term" value="C:cytoplasm"/>
    <property type="evidence" value="ECO:0007669"/>
    <property type="project" value="UniProtKB-SubCell"/>
</dbReference>
<name>A0A2T1HU80_9HYPH</name>
<comment type="caution">
    <text evidence="4">The sequence shown here is derived from an EMBL/GenBank/DDBJ whole genome shotgun (WGS) entry which is preliminary data.</text>
</comment>
<keyword evidence="5" id="KW-1185">Reference proteome</keyword>
<keyword evidence="2" id="KW-0963">Cytoplasm</keyword>
<comment type="similarity">
    <text evidence="1 2">Belongs to the universal stress protein A family.</text>
</comment>
<dbReference type="InterPro" id="IPR006015">
    <property type="entry name" value="Universal_stress_UspA"/>
</dbReference>
<dbReference type="AlphaFoldDB" id="A0A2T1HU80"/>
<dbReference type="PANTHER" id="PTHR46268:SF6">
    <property type="entry name" value="UNIVERSAL STRESS PROTEIN UP12"/>
    <property type="match status" value="1"/>
</dbReference>
<dbReference type="SUPFAM" id="SSF52402">
    <property type="entry name" value="Adenine nucleotide alpha hydrolases-like"/>
    <property type="match status" value="1"/>
</dbReference>
<dbReference type="Pfam" id="PF00582">
    <property type="entry name" value="Usp"/>
    <property type="match status" value="1"/>
</dbReference>
<evidence type="ECO:0000313" key="4">
    <source>
        <dbReference type="EMBL" id="PSC05201.1"/>
    </source>
</evidence>
<dbReference type="PRINTS" id="PR01438">
    <property type="entry name" value="UNVRSLSTRESS"/>
</dbReference>
<dbReference type="OrthoDB" id="9792500at2"/>
<comment type="subcellular location">
    <subcellularLocation>
        <location evidence="2">Cytoplasm</location>
    </subcellularLocation>
</comment>
<organism evidence="4 5">
    <name type="scientific">Alsobacter soli</name>
    <dbReference type="NCBI Taxonomy" id="2109933"/>
    <lineage>
        <taxon>Bacteria</taxon>
        <taxon>Pseudomonadati</taxon>
        <taxon>Pseudomonadota</taxon>
        <taxon>Alphaproteobacteria</taxon>
        <taxon>Hyphomicrobiales</taxon>
        <taxon>Alsobacteraceae</taxon>
        <taxon>Alsobacter</taxon>
    </lineage>
</organism>
<gene>
    <name evidence="4" type="ORF">SLNSH_10340</name>
</gene>
<dbReference type="PIRSF" id="PIRSF006276">
    <property type="entry name" value="UspA"/>
    <property type="match status" value="1"/>
</dbReference>
<accession>A0A2T1HU80</accession>
<dbReference type="EMBL" id="PVZS01000009">
    <property type="protein sequence ID" value="PSC05201.1"/>
    <property type="molecule type" value="Genomic_DNA"/>
</dbReference>
<evidence type="ECO:0000259" key="3">
    <source>
        <dbReference type="Pfam" id="PF00582"/>
    </source>
</evidence>
<sequence length="147" mass="15674">MFKTILVPVDLAEVDIARPALDKAVALANVTGGTLALVYVRSILPVTFMEYVPPSFDEEQQSDAEKKLAELAATIRLTEGKVTTAVRMGAVYNEVLAEAKKIGADLIVVGSHRPGMATYLLGSNASTIVRHAESSVLVVREPQPAKA</sequence>
<dbReference type="Gene3D" id="3.40.50.620">
    <property type="entry name" value="HUPs"/>
    <property type="match status" value="1"/>
</dbReference>
<proteinExistence type="inferred from homology"/>
<protein>
    <recommendedName>
        <fullName evidence="2">Universal stress protein</fullName>
    </recommendedName>
</protein>
<feature type="domain" description="UspA" evidence="3">
    <location>
        <begin position="1"/>
        <end position="140"/>
    </location>
</feature>
<dbReference type="CDD" id="cd00293">
    <property type="entry name" value="USP-like"/>
    <property type="match status" value="1"/>
</dbReference>
<evidence type="ECO:0000313" key="5">
    <source>
        <dbReference type="Proteomes" id="UP000239772"/>
    </source>
</evidence>
<reference evidence="5" key="1">
    <citation type="submission" date="2018-03" db="EMBL/GenBank/DDBJ databases">
        <authorList>
            <person name="Sun L."/>
            <person name="Liu H."/>
            <person name="Chen W."/>
            <person name="Huang K."/>
            <person name="Liu W."/>
            <person name="Gao X."/>
        </authorList>
    </citation>
    <scope>NUCLEOTIDE SEQUENCE [LARGE SCALE GENOMIC DNA]</scope>
    <source>
        <strain evidence="5">SH9</strain>
    </source>
</reference>
<dbReference type="RefSeq" id="WP_106336726.1">
    <property type="nucleotide sequence ID" value="NZ_PVZS01000009.1"/>
</dbReference>
<dbReference type="InterPro" id="IPR014729">
    <property type="entry name" value="Rossmann-like_a/b/a_fold"/>
</dbReference>
<dbReference type="InterPro" id="IPR006016">
    <property type="entry name" value="UspA"/>
</dbReference>